<evidence type="ECO:0000313" key="4">
    <source>
        <dbReference type="EMBL" id="NLP60659.1"/>
    </source>
</evidence>
<accession>A0A8T6ZAK5</accession>
<dbReference type="InterPro" id="IPR004380">
    <property type="entry name" value="Asp_race"/>
</dbReference>
<comment type="similarity">
    <text evidence="1">Belongs to the aspartate/glutamate racemases family.</text>
</comment>
<dbReference type="NCBIfam" id="TIGR00035">
    <property type="entry name" value="asp_race"/>
    <property type="match status" value="1"/>
</dbReference>
<gene>
    <name evidence="4" type="ORF">NH14_005740</name>
</gene>
<evidence type="ECO:0000256" key="3">
    <source>
        <dbReference type="SAM" id="MobiDB-lite"/>
    </source>
</evidence>
<dbReference type="InterPro" id="IPR018187">
    <property type="entry name" value="Asp/Glu_racemase_AS_1"/>
</dbReference>
<dbReference type="InterPro" id="IPR015942">
    <property type="entry name" value="Asp/Glu/hydantoin_racemase"/>
</dbReference>
<dbReference type="PROSITE" id="PS00923">
    <property type="entry name" value="ASP_GLU_RACEMASE_1"/>
    <property type="match status" value="1"/>
</dbReference>
<sequence length="263" mass="28007">MNSAPISPGGHCPATAASQGPLRTQGHPVGILGGMGPAAGVDFVRLFLEACERHLRAAGAPVVDQSFPEHWLVQVPVVDRSRALLERDAPQPLEGMERAIAQLAAVGAQTIAIACNTAHAWHAALQRGREGVELLHIAKETAAYLRAGGVDAAVLLATQGTYRMGLYQDAFDESGIQYVLPLPEERKTLMEGIYEGVKAGRPEIARERFGAAAGALYRRHGALPLVMACTEIPLALPSVEEAREWTLVDPADVLARRAYGVEG</sequence>
<reference evidence="4" key="1">
    <citation type="journal article" date="2015" name="Genome Announc.">
        <title>Draft Genome Sequence of the Polyhydroxyalkanoate-Producing Bacterium Burkholderia sacchari LMG 19450 Isolated from Brazilian Sugarcane Plantation Soil.</title>
        <authorList>
            <person name="Alexandrino P.M."/>
            <person name="Mendonca T.T."/>
            <person name="Guaman Bautista L.P."/>
            <person name="Cherix J."/>
            <person name="Lozano-Sakalauskas G.C."/>
            <person name="Fujita A."/>
            <person name="Ramos Filho E."/>
            <person name="Long P."/>
            <person name="Padilla G."/>
            <person name="Taciro M.K."/>
            <person name="Gomez J.G."/>
            <person name="Silva L.F."/>
        </authorList>
    </citation>
    <scope>NUCLEOTIDE SEQUENCE</scope>
    <source>
        <strain evidence="4">LMG 19450</strain>
    </source>
</reference>
<keyword evidence="2" id="KW-0413">Isomerase</keyword>
<dbReference type="GO" id="GO:0047661">
    <property type="term" value="F:amino-acid racemase activity"/>
    <property type="evidence" value="ECO:0007669"/>
    <property type="project" value="InterPro"/>
</dbReference>
<dbReference type="Gene3D" id="3.40.50.1860">
    <property type="match status" value="2"/>
</dbReference>
<dbReference type="PANTHER" id="PTHR21198:SF7">
    <property type="entry name" value="ASPARTATE-GLUTAMATE RACEMASE FAMILY"/>
    <property type="match status" value="1"/>
</dbReference>
<dbReference type="Pfam" id="PF01177">
    <property type="entry name" value="Asp_Glu_race"/>
    <property type="match status" value="1"/>
</dbReference>
<evidence type="ECO:0000313" key="5">
    <source>
        <dbReference type="Proteomes" id="UP000030460"/>
    </source>
</evidence>
<evidence type="ECO:0000256" key="2">
    <source>
        <dbReference type="ARBA" id="ARBA00023235"/>
    </source>
</evidence>
<comment type="caution">
    <text evidence="4">The sequence shown here is derived from an EMBL/GenBank/DDBJ whole genome shotgun (WGS) entry which is preliminary data.</text>
</comment>
<organism evidence="4 5">
    <name type="scientific">Paraburkholderia sacchari</name>
    <dbReference type="NCBI Taxonomy" id="159450"/>
    <lineage>
        <taxon>Bacteria</taxon>
        <taxon>Pseudomonadati</taxon>
        <taxon>Pseudomonadota</taxon>
        <taxon>Betaproteobacteria</taxon>
        <taxon>Burkholderiales</taxon>
        <taxon>Burkholderiaceae</taxon>
        <taxon>Paraburkholderia</taxon>
    </lineage>
</organism>
<dbReference type="InterPro" id="IPR001920">
    <property type="entry name" value="Asp/Glu_race"/>
</dbReference>
<dbReference type="OrthoDB" id="9803739at2"/>
<feature type="region of interest" description="Disordered" evidence="3">
    <location>
        <begin position="1"/>
        <end position="25"/>
    </location>
</feature>
<dbReference type="PANTHER" id="PTHR21198">
    <property type="entry name" value="GLUTAMATE RACEMASE"/>
    <property type="match status" value="1"/>
</dbReference>
<dbReference type="Proteomes" id="UP000030460">
    <property type="component" value="Unassembled WGS sequence"/>
</dbReference>
<protein>
    <submittedName>
        <fullName evidence="4">Aspartate/glutamate racemase family protein</fullName>
    </submittedName>
</protein>
<evidence type="ECO:0000256" key="1">
    <source>
        <dbReference type="ARBA" id="ARBA00007847"/>
    </source>
</evidence>
<dbReference type="EMBL" id="JTDB02000001">
    <property type="protein sequence ID" value="NLP60659.1"/>
    <property type="molecule type" value="Genomic_DNA"/>
</dbReference>
<proteinExistence type="inferred from homology"/>
<keyword evidence="5" id="KW-1185">Reference proteome</keyword>
<name>A0A8T6ZAK5_9BURK</name>
<dbReference type="AlphaFoldDB" id="A0A8T6ZAK5"/>
<reference evidence="4" key="2">
    <citation type="submission" date="2020-04" db="EMBL/GenBank/DDBJ databases">
        <authorList>
            <person name="Alexandrino P."/>
            <person name="Mendonca T."/>
            <person name="Guaman L."/>
            <person name="Cherix J."/>
            <person name="Lozano-Sakalauskas G."/>
            <person name="Fujita A."/>
            <person name="Filho E.R."/>
            <person name="Long P."/>
            <person name="Padilla G."/>
            <person name="Taciro M.K."/>
            <person name="Gomez J.G."/>
            <person name="Silva L.F."/>
            <person name="Torres M."/>
        </authorList>
    </citation>
    <scope>NUCLEOTIDE SEQUENCE</scope>
    <source>
        <strain evidence="4">LMG 19450</strain>
    </source>
</reference>
<dbReference type="SUPFAM" id="SSF53681">
    <property type="entry name" value="Aspartate/glutamate racemase"/>
    <property type="match status" value="2"/>
</dbReference>